<dbReference type="EMBL" id="CAGI01000159">
    <property type="protein sequence ID" value="CCF50869.1"/>
    <property type="molecule type" value="Genomic_DNA"/>
</dbReference>
<keyword evidence="2" id="KW-1185">Reference proteome</keyword>
<accession>I2FVC6</accession>
<dbReference type="Proteomes" id="UP000006174">
    <property type="component" value="Unassembled WGS sequence"/>
</dbReference>
<evidence type="ECO:0000313" key="1">
    <source>
        <dbReference type="EMBL" id="CCF50869.1"/>
    </source>
</evidence>
<protein>
    <recommendedName>
        <fullName evidence="3">Reverse transcriptase Ty1/copia-type domain-containing protein</fullName>
    </recommendedName>
</protein>
<organism evidence="1 2">
    <name type="scientific">Ustilago hordei</name>
    <name type="common">Barley covered smut fungus</name>
    <dbReference type="NCBI Taxonomy" id="120017"/>
    <lineage>
        <taxon>Eukaryota</taxon>
        <taxon>Fungi</taxon>
        <taxon>Dikarya</taxon>
        <taxon>Basidiomycota</taxon>
        <taxon>Ustilaginomycotina</taxon>
        <taxon>Ustilaginomycetes</taxon>
        <taxon>Ustilaginales</taxon>
        <taxon>Ustilaginaceae</taxon>
        <taxon>Ustilago</taxon>
    </lineage>
</organism>
<dbReference type="HOGENOM" id="CLU_1918634_0_0_1"/>
<comment type="caution">
    <text evidence="1">The sequence shown here is derived from an EMBL/GenBank/DDBJ whole genome shotgun (WGS) entry which is preliminary data.</text>
</comment>
<evidence type="ECO:0008006" key="3">
    <source>
        <dbReference type="Google" id="ProtNLM"/>
    </source>
</evidence>
<dbReference type="AlphaFoldDB" id="I2FVC6"/>
<evidence type="ECO:0000313" key="2">
    <source>
        <dbReference type="Proteomes" id="UP000006174"/>
    </source>
</evidence>
<name>I2FVC6_USTHO</name>
<gene>
    <name evidence="1" type="ORF">UHOR_14663</name>
</gene>
<reference evidence="1 2" key="1">
    <citation type="journal article" date="2012" name="Plant Cell">
        <title>Genome comparison of barley and maize smut fungi reveals targeted loss of RNA silencing components and species-specific presence of transposable elements.</title>
        <authorList>
            <person name="Laurie J.D."/>
            <person name="Ali S."/>
            <person name="Linning R."/>
            <person name="Mannhaupt G."/>
            <person name="Wong P."/>
            <person name="Gueldener U."/>
            <person name="Muensterkoetter M."/>
            <person name="Moore R."/>
            <person name="Kahmann R."/>
            <person name="Bakkeren G."/>
            <person name="Schirawski J."/>
        </authorList>
    </citation>
    <scope>NUCLEOTIDE SEQUENCE [LARGE SCALE GENOMIC DNA]</scope>
    <source>
        <strain evidence="2">Uh4875-4</strain>
    </source>
</reference>
<sequence>MTLDLTAYIKAMVRKWLQTTNQKSWIPMQSLMGIMGGDKCDPLVAKQYQELVGQLLWVSNTAWPDISFTVGALARYMSSPMNNAWKAALHLVKYLNQTGKYKLVFGDRMNKHLGQHIITYTDVNWASDPTNR</sequence>
<proteinExistence type="predicted"/>
<dbReference type="STRING" id="1128400.I2FVC6"/>
<dbReference type="PANTHER" id="PTHR11439:SF463">
    <property type="entry name" value="REVERSE TRANSCRIPTASE TY1_COPIA-TYPE DOMAIN-CONTAINING PROTEIN"/>
    <property type="match status" value="1"/>
</dbReference>
<dbReference type="PANTHER" id="PTHR11439">
    <property type="entry name" value="GAG-POL-RELATED RETROTRANSPOSON"/>
    <property type="match status" value="1"/>
</dbReference>